<feature type="domain" description="GGDEF" evidence="3">
    <location>
        <begin position="128"/>
        <end position="262"/>
    </location>
</feature>
<dbReference type="PANTHER" id="PTHR33121">
    <property type="entry name" value="CYCLIC DI-GMP PHOSPHODIESTERASE PDEF"/>
    <property type="match status" value="1"/>
</dbReference>
<dbReference type="SMART" id="SM00052">
    <property type="entry name" value="EAL"/>
    <property type="match status" value="1"/>
</dbReference>
<dbReference type="RefSeq" id="WP_065986120.1">
    <property type="nucleotide sequence ID" value="NZ_MDEN01000043.1"/>
</dbReference>
<evidence type="ECO:0000256" key="1">
    <source>
        <dbReference type="SAM" id="Phobius"/>
    </source>
</evidence>
<evidence type="ECO:0000313" key="5">
    <source>
        <dbReference type="Proteomes" id="UP000095143"/>
    </source>
</evidence>
<dbReference type="Gene3D" id="3.20.20.450">
    <property type="entry name" value="EAL domain"/>
    <property type="match status" value="1"/>
</dbReference>
<dbReference type="SUPFAM" id="SSF141868">
    <property type="entry name" value="EAL domain-like"/>
    <property type="match status" value="1"/>
</dbReference>
<dbReference type="Gene3D" id="3.30.70.270">
    <property type="match status" value="1"/>
</dbReference>
<evidence type="ECO:0000259" key="2">
    <source>
        <dbReference type="PROSITE" id="PS50883"/>
    </source>
</evidence>
<dbReference type="PROSITE" id="PS50883">
    <property type="entry name" value="EAL"/>
    <property type="match status" value="1"/>
</dbReference>
<dbReference type="CDD" id="cd01949">
    <property type="entry name" value="GGDEF"/>
    <property type="match status" value="1"/>
</dbReference>
<keyword evidence="1" id="KW-0472">Membrane</keyword>
<feature type="domain" description="EAL" evidence="2">
    <location>
        <begin position="271"/>
        <end position="522"/>
    </location>
</feature>
<dbReference type="InterPro" id="IPR001633">
    <property type="entry name" value="EAL_dom"/>
</dbReference>
<dbReference type="EMBL" id="MDEN01000043">
    <property type="protein sequence ID" value="OCX25816.1"/>
    <property type="molecule type" value="Genomic_DNA"/>
</dbReference>
<accession>A0A1C2EFV6</accession>
<reference evidence="4 5" key="1">
    <citation type="submission" date="2016-08" db="EMBL/GenBank/DDBJ databases">
        <title>Whole genome sequence of Pseudomonas graminis strain UASWS1507, a potential biological control agent for agriculture.</title>
        <authorList>
            <person name="Crovadore J."/>
            <person name="Calmin G."/>
            <person name="Chablais R."/>
            <person name="Cochard B."/>
            <person name="Lefort F."/>
        </authorList>
    </citation>
    <scope>NUCLEOTIDE SEQUENCE [LARGE SCALE GENOMIC DNA]</scope>
    <source>
        <strain evidence="4 5">UASWS1507</strain>
    </source>
</reference>
<dbReference type="InterPro" id="IPR029787">
    <property type="entry name" value="Nucleotide_cyclase"/>
</dbReference>
<dbReference type="Pfam" id="PF00990">
    <property type="entry name" value="GGDEF"/>
    <property type="match status" value="1"/>
</dbReference>
<dbReference type="InterPro" id="IPR035919">
    <property type="entry name" value="EAL_sf"/>
</dbReference>
<dbReference type="SUPFAM" id="SSF55073">
    <property type="entry name" value="Nucleotide cyclase"/>
    <property type="match status" value="1"/>
</dbReference>
<dbReference type="Pfam" id="PF00563">
    <property type="entry name" value="EAL"/>
    <property type="match status" value="1"/>
</dbReference>
<dbReference type="InterPro" id="IPR043128">
    <property type="entry name" value="Rev_trsase/Diguanyl_cyclase"/>
</dbReference>
<dbReference type="InterPro" id="IPR000160">
    <property type="entry name" value="GGDEF_dom"/>
</dbReference>
<feature type="transmembrane region" description="Helical" evidence="1">
    <location>
        <begin position="58"/>
        <end position="78"/>
    </location>
</feature>
<dbReference type="GO" id="GO:0071111">
    <property type="term" value="F:cyclic-guanylate-specific phosphodiesterase activity"/>
    <property type="evidence" value="ECO:0007669"/>
    <property type="project" value="InterPro"/>
</dbReference>
<name>A0A1C2EFV6_9PSED</name>
<dbReference type="SMART" id="SM00267">
    <property type="entry name" value="GGDEF"/>
    <property type="match status" value="1"/>
</dbReference>
<protein>
    <submittedName>
        <fullName evidence="4">Diguanylate cyclase</fullName>
    </submittedName>
</protein>
<dbReference type="NCBIfam" id="TIGR00254">
    <property type="entry name" value="GGDEF"/>
    <property type="match status" value="1"/>
</dbReference>
<dbReference type="InterPro" id="IPR050706">
    <property type="entry name" value="Cyclic-di-GMP_PDE-like"/>
</dbReference>
<comment type="caution">
    <text evidence="4">The sequence shown here is derived from an EMBL/GenBank/DDBJ whole genome shotgun (WGS) entry which is preliminary data.</text>
</comment>
<sequence length="528" mass="59294">MTYLRLPSPYRLIQLLFLILLTVMGLSILWEFELEAWVMRGLGLPYDGIFEDGERLRFVLTSTGFSLIAMIGPGVMLIKMISNARRNYLQLEGLQSHTEKLARYDSLSGLLNRRAFMELVNEQLAQLEPVIVMLIDLDYFKAVNDQRGHATGDAVLIEVAKRLEEIAIKYGCIASRLGGDEFCVVFTSRREERELGLIAADVISRIGAPMLEKLRPFRQGATVGISRSWVDATETSALLHCADVAMYRGKVTGRSTYHFYETEHGLQYQAQIDEDAALKQAVELNEIVPFYQPIVALPSQEVVGFEILARWLKPDGSTGMPADFIPALERLGLIPMMTQSLVKQACNAARDWDDHLHLSLNVSAAMITDELFPDRFLEQLRHEQFPFDRFEVEITEEALVGNIEAAERNLNRLHAHGITVALDDFGTGYSGLYHLTRLSIDKIKIDRSFFEIGKTDHRPMVEAILGMARSLNMKVTAEGIEDFHSPSLPSWLASNGCNYAQGYHYGRPQAHVSRSVAGVPDSTVLSRV</sequence>
<dbReference type="OrthoDB" id="9804951at2"/>
<dbReference type="Proteomes" id="UP000095143">
    <property type="component" value="Unassembled WGS sequence"/>
</dbReference>
<organism evidence="4 5">
    <name type="scientific">Pseudomonas graminis</name>
    <dbReference type="NCBI Taxonomy" id="158627"/>
    <lineage>
        <taxon>Bacteria</taxon>
        <taxon>Pseudomonadati</taxon>
        <taxon>Pseudomonadota</taxon>
        <taxon>Gammaproteobacteria</taxon>
        <taxon>Pseudomonadales</taxon>
        <taxon>Pseudomonadaceae</taxon>
        <taxon>Pseudomonas</taxon>
    </lineage>
</organism>
<proteinExistence type="predicted"/>
<evidence type="ECO:0000259" key="3">
    <source>
        <dbReference type="PROSITE" id="PS50887"/>
    </source>
</evidence>
<dbReference type="AlphaFoldDB" id="A0A1C2EFV6"/>
<evidence type="ECO:0000313" key="4">
    <source>
        <dbReference type="EMBL" id="OCX25816.1"/>
    </source>
</evidence>
<dbReference type="CDD" id="cd01948">
    <property type="entry name" value="EAL"/>
    <property type="match status" value="1"/>
</dbReference>
<keyword evidence="1" id="KW-0812">Transmembrane</keyword>
<dbReference type="PROSITE" id="PS50887">
    <property type="entry name" value="GGDEF"/>
    <property type="match status" value="1"/>
</dbReference>
<dbReference type="PANTHER" id="PTHR33121:SF79">
    <property type="entry name" value="CYCLIC DI-GMP PHOSPHODIESTERASE PDED-RELATED"/>
    <property type="match status" value="1"/>
</dbReference>
<feature type="transmembrane region" description="Helical" evidence="1">
    <location>
        <begin position="12"/>
        <end position="30"/>
    </location>
</feature>
<keyword evidence="1" id="KW-1133">Transmembrane helix</keyword>
<gene>
    <name evidence="4" type="ORF">BBI10_00775</name>
</gene>